<dbReference type="InterPro" id="IPR009057">
    <property type="entry name" value="Homeodomain-like_sf"/>
</dbReference>
<accession>A0A7C4Q3V6</accession>
<dbReference type="PROSITE" id="PS50977">
    <property type="entry name" value="HTH_TETR_2"/>
    <property type="match status" value="1"/>
</dbReference>
<dbReference type="Pfam" id="PF00440">
    <property type="entry name" value="TetR_N"/>
    <property type="match status" value="1"/>
</dbReference>
<evidence type="ECO:0000259" key="5">
    <source>
        <dbReference type="PROSITE" id="PS50977"/>
    </source>
</evidence>
<feature type="DNA-binding region" description="H-T-H motif" evidence="4">
    <location>
        <begin position="25"/>
        <end position="44"/>
    </location>
</feature>
<evidence type="ECO:0000256" key="4">
    <source>
        <dbReference type="PROSITE-ProRule" id="PRU00335"/>
    </source>
</evidence>
<dbReference type="Pfam" id="PF21993">
    <property type="entry name" value="TetR_C_13_2"/>
    <property type="match status" value="1"/>
</dbReference>
<dbReference type="InterPro" id="IPR054156">
    <property type="entry name" value="YxaF_TetR_C"/>
</dbReference>
<feature type="domain" description="HTH tetR-type" evidence="5">
    <location>
        <begin position="2"/>
        <end position="62"/>
    </location>
</feature>
<dbReference type="PANTHER" id="PTHR47506:SF3">
    <property type="entry name" value="HTH-TYPE TRANSCRIPTIONAL REGULATOR LMRA"/>
    <property type="match status" value="1"/>
</dbReference>
<sequence>MITPREKIIRTTCALLERQGYHASGLNEIIQASGTPKGSLYHYFPGGKTEIAVEAVHSAAEATLRIIEDHLAGYDDPAEGIRSLLGEIARRVEDSGYAAGGPLMLVALETVNSSPAINQACRQAYQRIQQVFSVRLCNAGLSESQADSLALVCVAAIEGATLLSRTLHSAQPLHEAAVFLEHQIRLFLKSSNGG</sequence>
<dbReference type="PANTHER" id="PTHR47506">
    <property type="entry name" value="TRANSCRIPTIONAL REGULATORY PROTEIN"/>
    <property type="match status" value="1"/>
</dbReference>
<dbReference type="SUPFAM" id="SSF46689">
    <property type="entry name" value="Homeodomain-like"/>
    <property type="match status" value="1"/>
</dbReference>
<proteinExistence type="predicted"/>
<name>A0A7C4Q3V6_9CHLR</name>
<keyword evidence="2 4" id="KW-0238">DNA-binding</keyword>
<evidence type="ECO:0000256" key="3">
    <source>
        <dbReference type="ARBA" id="ARBA00023163"/>
    </source>
</evidence>
<keyword evidence="1" id="KW-0805">Transcription regulation</keyword>
<evidence type="ECO:0000256" key="2">
    <source>
        <dbReference type="ARBA" id="ARBA00023125"/>
    </source>
</evidence>
<dbReference type="EMBL" id="DSXR01000120">
    <property type="protein sequence ID" value="HGS88288.1"/>
    <property type="molecule type" value="Genomic_DNA"/>
</dbReference>
<dbReference type="SUPFAM" id="SSF48498">
    <property type="entry name" value="Tetracyclin repressor-like, C-terminal domain"/>
    <property type="match status" value="1"/>
</dbReference>
<evidence type="ECO:0000256" key="1">
    <source>
        <dbReference type="ARBA" id="ARBA00023015"/>
    </source>
</evidence>
<dbReference type="InterPro" id="IPR001647">
    <property type="entry name" value="HTH_TetR"/>
</dbReference>
<dbReference type="Gene3D" id="1.10.357.10">
    <property type="entry name" value="Tetracycline Repressor, domain 2"/>
    <property type="match status" value="1"/>
</dbReference>
<gene>
    <name evidence="6" type="ORF">ENT17_11840</name>
</gene>
<organism evidence="6">
    <name type="scientific">Bellilinea caldifistulae</name>
    <dbReference type="NCBI Taxonomy" id="360411"/>
    <lineage>
        <taxon>Bacteria</taxon>
        <taxon>Bacillati</taxon>
        <taxon>Chloroflexota</taxon>
        <taxon>Anaerolineae</taxon>
        <taxon>Anaerolineales</taxon>
        <taxon>Anaerolineaceae</taxon>
        <taxon>Bellilinea</taxon>
    </lineage>
</organism>
<evidence type="ECO:0000313" key="6">
    <source>
        <dbReference type="EMBL" id="HGS88288.1"/>
    </source>
</evidence>
<protein>
    <submittedName>
        <fullName evidence="6">TetR/AcrR family transcriptional regulator</fullName>
    </submittedName>
</protein>
<dbReference type="GO" id="GO:0003677">
    <property type="term" value="F:DNA binding"/>
    <property type="evidence" value="ECO:0007669"/>
    <property type="project" value="UniProtKB-UniRule"/>
</dbReference>
<comment type="caution">
    <text evidence="6">The sequence shown here is derived from an EMBL/GenBank/DDBJ whole genome shotgun (WGS) entry which is preliminary data.</text>
</comment>
<reference evidence="6" key="1">
    <citation type="journal article" date="2020" name="mSystems">
        <title>Genome- and Community-Level Interaction Insights into Carbon Utilization and Element Cycling Functions of Hydrothermarchaeota in Hydrothermal Sediment.</title>
        <authorList>
            <person name="Zhou Z."/>
            <person name="Liu Y."/>
            <person name="Xu W."/>
            <person name="Pan J."/>
            <person name="Luo Z.H."/>
            <person name="Li M."/>
        </authorList>
    </citation>
    <scope>NUCLEOTIDE SEQUENCE [LARGE SCALE GENOMIC DNA]</scope>
    <source>
        <strain evidence="6">SpSt-556</strain>
    </source>
</reference>
<dbReference type="AlphaFoldDB" id="A0A7C4Q3V6"/>
<dbReference type="InterPro" id="IPR036271">
    <property type="entry name" value="Tet_transcr_reg_TetR-rel_C_sf"/>
</dbReference>
<keyword evidence="3" id="KW-0804">Transcription</keyword>